<dbReference type="EMBL" id="CP144064">
    <property type="protein sequence ID" value="WWD22808.1"/>
    <property type="molecule type" value="Genomic_DNA"/>
</dbReference>
<dbReference type="PANTHER" id="PTHR47098">
    <property type="entry name" value="PROTEIN MAK32"/>
    <property type="match status" value="1"/>
</dbReference>
<dbReference type="KEGG" id="ksn:90830042"/>
<reference evidence="2" key="1">
    <citation type="submission" date="2017-08" db="EMBL/GenBank/DDBJ databases">
        <authorList>
            <person name="Cuomo C."/>
            <person name="Billmyre B."/>
            <person name="Heitman J."/>
        </authorList>
    </citation>
    <scope>NUCLEOTIDE SEQUENCE</scope>
    <source>
        <strain evidence="2">CBS 12478</strain>
    </source>
</reference>
<sequence>MACFEPPSARMLSTKGRIGTLGMFIIDHFEVRDEAGNAVPADAEEIGGGGIYARAFLPPTHCGLIVDRGDDFPEQFARDLESFGSEMVWFRHRTGKTTRALNMYSGHRIGEGHQSFRYLSPQLNLSPRDLILDPSPFAKPILPEWIHVVCNTTRAQLIVDELVQIRSHGLTGGLGKGWGAQMVWEPLPVCCKFEELDNILRLAPSFAVFSPNLLELESILGIVSSDTPTASNVVEAAEQFHTRLVQSCGDPAKPAIIVRAGELGSYTLSSDWRGWVPAFWTEADQDRVVDPTGGGNAFMGGLCAGLLISKGDIRSASIYAATAASFAIQQRGLPHFTREHRGEVWNRDDPWRRLKELVRRVEELEQSQKVTMHQQ</sequence>
<dbReference type="Gene3D" id="3.40.1190.20">
    <property type="match status" value="1"/>
</dbReference>
<reference evidence="2" key="2">
    <citation type="submission" date="2024-01" db="EMBL/GenBank/DDBJ databases">
        <title>Comparative genomics of Cryptococcus and Kwoniella reveals pathogenesis evolution and contrasting modes of karyotype evolution via chromosome fusion or intercentromeric recombination.</title>
        <authorList>
            <person name="Coelho M.A."/>
            <person name="David-Palma M."/>
            <person name="Shea T."/>
            <person name="Bowers K."/>
            <person name="McGinley-Smith S."/>
            <person name="Mohammad A.W."/>
            <person name="Gnirke A."/>
            <person name="Yurkov A.M."/>
            <person name="Nowrousian M."/>
            <person name="Sun S."/>
            <person name="Cuomo C.A."/>
            <person name="Heitman J."/>
        </authorList>
    </citation>
    <scope>NUCLEOTIDE SEQUENCE</scope>
    <source>
        <strain evidence="2">CBS 12478</strain>
    </source>
</reference>
<dbReference type="GeneID" id="90830042"/>
<feature type="domain" description="Carbohydrate kinase PfkB" evidence="1">
    <location>
        <begin position="196"/>
        <end position="333"/>
    </location>
</feature>
<dbReference type="Pfam" id="PF00294">
    <property type="entry name" value="PfkB"/>
    <property type="match status" value="1"/>
</dbReference>
<dbReference type="Proteomes" id="UP000322225">
    <property type="component" value="Chromosome 14"/>
</dbReference>
<dbReference type="PANTHER" id="PTHR47098:SF2">
    <property type="entry name" value="PROTEIN MAK32"/>
    <property type="match status" value="1"/>
</dbReference>
<accession>A0AAJ8N0R3</accession>
<keyword evidence="3" id="KW-1185">Reference proteome</keyword>
<protein>
    <recommendedName>
        <fullName evidence="1">Carbohydrate kinase PfkB domain-containing protein</fullName>
    </recommendedName>
</protein>
<evidence type="ECO:0000259" key="1">
    <source>
        <dbReference type="Pfam" id="PF00294"/>
    </source>
</evidence>
<proteinExistence type="predicted"/>
<evidence type="ECO:0000313" key="2">
    <source>
        <dbReference type="EMBL" id="WWD22808.1"/>
    </source>
</evidence>
<dbReference type="InterPro" id="IPR029056">
    <property type="entry name" value="Ribokinase-like"/>
</dbReference>
<name>A0AAJ8N0R3_9TREE</name>
<dbReference type="AlphaFoldDB" id="A0AAJ8N0R3"/>
<dbReference type="RefSeq" id="XP_065824080.1">
    <property type="nucleotide sequence ID" value="XM_065968008.1"/>
</dbReference>
<gene>
    <name evidence="2" type="ORF">CI109_107302</name>
</gene>
<organism evidence="2 3">
    <name type="scientific">Kwoniella shandongensis</name>
    <dbReference type="NCBI Taxonomy" id="1734106"/>
    <lineage>
        <taxon>Eukaryota</taxon>
        <taxon>Fungi</taxon>
        <taxon>Dikarya</taxon>
        <taxon>Basidiomycota</taxon>
        <taxon>Agaricomycotina</taxon>
        <taxon>Tremellomycetes</taxon>
        <taxon>Tremellales</taxon>
        <taxon>Cryptococcaceae</taxon>
        <taxon>Kwoniella</taxon>
    </lineage>
</organism>
<dbReference type="SUPFAM" id="SSF53613">
    <property type="entry name" value="Ribokinase-like"/>
    <property type="match status" value="1"/>
</dbReference>
<evidence type="ECO:0000313" key="3">
    <source>
        <dbReference type="Proteomes" id="UP000322225"/>
    </source>
</evidence>
<dbReference type="InterPro" id="IPR011611">
    <property type="entry name" value="PfkB_dom"/>
</dbReference>